<feature type="domain" description="GAIN-B" evidence="12">
    <location>
        <begin position="252"/>
        <end position="415"/>
    </location>
</feature>
<proteinExistence type="inferred from homology"/>
<comment type="subcellular location">
    <subcellularLocation>
        <location evidence="2">Cell membrane</location>
    </subcellularLocation>
    <subcellularLocation>
        <location evidence="1">Membrane</location>
        <topology evidence="1">Multi-pass membrane protein</topology>
    </subcellularLocation>
</comment>
<comment type="caution">
    <text evidence="9">Lacks conserved residue(s) required for the propagation of feature annotation.</text>
</comment>
<evidence type="ECO:0000313" key="17">
    <source>
        <dbReference type="Proteomes" id="UP000838412"/>
    </source>
</evidence>
<feature type="domain" description="Apple" evidence="15">
    <location>
        <begin position="664"/>
        <end position="756"/>
    </location>
</feature>
<dbReference type="InterPro" id="IPR000832">
    <property type="entry name" value="GPCR_2_secretin-like"/>
</dbReference>
<feature type="transmembrane region" description="Helical" evidence="10">
    <location>
        <begin position="575"/>
        <end position="599"/>
    </location>
</feature>
<keyword evidence="7 10" id="KW-0472">Membrane</keyword>
<evidence type="ECO:0000256" key="3">
    <source>
        <dbReference type="ARBA" id="ARBA00007343"/>
    </source>
</evidence>
<dbReference type="PROSITE" id="PS01186">
    <property type="entry name" value="EGF_2"/>
    <property type="match status" value="2"/>
</dbReference>
<dbReference type="SUPFAM" id="SSF57414">
    <property type="entry name" value="Hairpin loop containing domain-like"/>
    <property type="match status" value="2"/>
</dbReference>
<dbReference type="Gene3D" id="2.60.40.10">
    <property type="entry name" value="Immunoglobulins"/>
    <property type="match status" value="1"/>
</dbReference>
<dbReference type="InterPro" id="IPR003599">
    <property type="entry name" value="Ig_sub"/>
</dbReference>
<evidence type="ECO:0000259" key="15">
    <source>
        <dbReference type="PROSITE" id="PS50948"/>
    </source>
</evidence>
<dbReference type="Proteomes" id="UP000838412">
    <property type="component" value="Unassembled WGS sequence"/>
</dbReference>
<name>A0A8S4MP15_BRALA</name>
<feature type="transmembrane region" description="Helical" evidence="10">
    <location>
        <begin position="534"/>
        <end position="555"/>
    </location>
</feature>
<dbReference type="InterPro" id="IPR013783">
    <property type="entry name" value="Ig-like_fold"/>
</dbReference>
<dbReference type="CDD" id="cd15040">
    <property type="entry name" value="7tmB2_Adhesion"/>
    <property type="match status" value="1"/>
</dbReference>
<dbReference type="SUPFAM" id="SSF57196">
    <property type="entry name" value="EGF/Laminin"/>
    <property type="match status" value="2"/>
</dbReference>
<keyword evidence="9" id="KW-0245">EGF-like domain</keyword>
<dbReference type="PROSITE" id="PS50221">
    <property type="entry name" value="GAIN_B"/>
    <property type="match status" value="1"/>
</dbReference>
<dbReference type="Pfam" id="PF01825">
    <property type="entry name" value="GPS"/>
    <property type="match status" value="1"/>
</dbReference>
<feature type="domain" description="Ig-like" evidence="14">
    <location>
        <begin position="123"/>
        <end position="215"/>
    </location>
</feature>
<evidence type="ECO:0000256" key="2">
    <source>
        <dbReference type="ARBA" id="ARBA00004236"/>
    </source>
</evidence>
<feature type="transmembrane region" description="Helical" evidence="10">
    <location>
        <begin position="499"/>
        <end position="522"/>
    </location>
</feature>
<dbReference type="Gene3D" id="2.60.220.50">
    <property type="match status" value="1"/>
</dbReference>
<dbReference type="PROSITE" id="PS50948">
    <property type="entry name" value="PAN"/>
    <property type="match status" value="2"/>
</dbReference>
<evidence type="ECO:0000256" key="4">
    <source>
        <dbReference type="ARBA" id="ARBA00022475"/>
    </source>
</evidence>
<dbReference type="Gene3D" id="3.50.4.10">
    <property type="entry name" value="Hepatocyte Growth Factor"/>
    <property type="match status" value="2"/>
</dbReference>
<dbReference type="PROSITE" id="PS00022">
    <property type="entry name" value="EGF_1"/>
    <property type="match status" value="2"/>
</dbReference>
<evidence type="ECO:0000259" key="13">
    <source>
        <dbReference type="PROSITE" id="PS50261"/>
    </source>
</evidence>
<feature type="domain" description="G-protein coupled receptors family 2 profile 2" evidence="13">
    <location>
        <begin position="422"/>
        <end position="682"/>
    </location>
</feature>
<feature type="domain" description="Apple" evidence="15">
    <location>
        <begin position="1"/>
        <end position="85"/>
    </location>
</feature>
<dbReference type="Gene3D" id="1.20.1070.10">
    <property type="entry name" value="Rhodopsin 7-helix transmembrane proteins"/>
    <property type="match status" value="1"/>
</dbReference>
<comment type="caution">
    <text evidence="16">The sequence shown here is derived from an EMBL/GenBank/DDBJ whole genome shotgun (WGS) entry which is preliminary data.</text>
</comment>
<dbReference type="SMART" id="SM00181">
    <property type="entry name" value="EGF"/>
    <property type="match status" value="2"/>
</dbReference>
<feature type="disulfide bond" evidence="9">
    <location>
        <begin position="89"/>
        <end position="99"/>
    </location>
</feature>
<feature type="transmembrane region" description="Helical" evidence="10">
    <location>
        <begin position="631"/>
        <end position="649"/>
    </location>
</feature>
<dbReference type="GO" id="GO:0005886">
    <property type="term" value="C:plasma membrane"/>
    <property type="evidence" value="ECO:0007669"/>
    <property type="project" value="UniProtKB-SubCell"/>
</dbReference>
<dbReference type="SMART" id="SM00303">
    <property type="entry name" value="GPS"/>
    <property type="match status" value="1"/>
</dbReference>
<organism evidence="16 17">
    <name type="scientific">Branchiostoma lanceolatum</name>
    <name type="common">Common lancelet</name>
    <name type="synonym">Amphioxus lanceolatum</name>
    <dbReference type="NCBI Taxonomy" id="7740"/>
    <lineage>
        <taxon>Eukaryota</taxon>
        <taxon>Metazoa</taxon>
        <taxon>Chordata</taxon>
        <taxon>Cephalochordata</taxon>
        <taxon>Leptocardii</taxon>
        <taxon>Amphioxiformes</taxon>
        <taxon>Branchiostomatidae</taxon>
        <taxon>Branchiostoma</taxon>
    </lineage>
</organism>
<dbReference type="PROSITE" id="PS50835">
    <property type="entry name" value="IG_LIKE"/>
    <property type="match status" value="1"/>
</dbReference>
<evidence type="ECO:0000256" key="5">
    <source>
        <dbReference type="ARBA" id="ARBA00022692"/>
    </source>
</evidence>
<evidence type="ECO:0000313" key="16">
    <source>
        <dbReference type="EMBL" id="CAH1277275.1"/>
    </source>
</evidence>
<dbReference type="SMART" id="SM00179">
    <property type="entry name" value="EGF_CA"/>
    <property type="match status" value="2"/>
</dbReference>
<dbReference type="CDD" id="cd00096">
    <property type="entry name" value="Ig"/>
    <property type="match status" value="1"/>
</dbReference>
<keyword evidence="17" id="KW-1185">Reference proteome</keyword>
<evidence type="ECO:0000256" key="10">
    <source>
        <dbReference type="SAM" id="Phobius"/>
    </source>
</evidence>
<dbReference type="PANTHER" id="PTHR47767:SF1">
    <property type="entry name" value="ADHESION G PROTEIN-COUPLED RECEPTOR G7"/>
    <property type="match status" value="1"/>
</dbReference>
<dbReference type="SMART" id="SM00473">
    <property type="entry name" value="PAN_AP"/>
    <property type="match status" value="2"/>
</dbReference>
<dbReference type="InterPro" id="IPR003598">
    <property type="entry name" value="Ig_sub2"/>
</dbReference>
<feature type="disulfide bond" evidence="9">
    <location>
        <begin position="781"/>
        <end position="790"/>
    </location>
</feature>
<evidence type="ECO:0000259" key="12">
    <source>
        <dbReference type="PROSITE" id="PS50221"/>
    </source>
</evidence>
<reference evidence="16" key="1">
    <citation type="submission" date="2022-01" db="EMBL/GenBank/DDBJ databases">
        <authorList>
            <person name="Braso-Vives M."/>
        </authorList>
    </citation>
    <scope>NUCLEOTIDE SEQUENCE</scope>
</reference>
<dbReference type="SUPFAM" id="SSF81321">
    <property type="entry name" value="Family A G protein-coupled receptor-like"/>
    <property type="match status" value="1"/>
</dbReference>
<feature type="domain" description="EGF-like" evidence="11">
    <location>
        <begin position="756"/>
        <end position="791"/>
    </location>
</feature>
<protein>
    <submittedName>
        <fullName evidence="16">ADGRL3 protein</fullName>
    </submittedName>
</protein>
<dbReference type="InterPro" id="IPR003609">
    <property type="entry name" value="Pan_app"/>
</dbReference>
<dbReference type="PANTHER" id="PTHR47767">
    <property type="entry name" value="ADHESION G PROTEIN-COUPLED RECEPTOR G7"/>
    <property type="match status" value="1"/>
</dbReference>
<dbReference type="GO" id="GO:0007166">
    <property type="term" value="P:cell surface receptor signaling pathway"/>
    <property type="evidence" value="ECO:0007669"/>
    <property type="project" value="InterPro"/>
</dbReference>
<dbReference type="Gene3D" id="2.10.25.10">
    <property type="entry name" value="Laminin"/>
    <property type="match status" value="2"/>
</dbReference>
<keyword evidence="6 10" id="KW-1133">Transmembrane helix</keyword>
<feature type="transmembrane region" description="Helical" evidence="10">
    <location>
        <begin position="424"/>
        <end position="445"/>
    </location>
</feature>
<dbReference type="InterPro" id="IPR000742">
    <property type="entry name" value="EGF"/>
</dbReference>
<keyword evidence="5 10" id="KW-0812">Transmembrane</keyword>
<feature type="transmembrane region" description="Helical" evidence="10">
    <location>
        <begin position="465"/>
        <end position="484"/>
    </location>
</feature>
<dbReference type="PROSITE" id="PS50261">
    <property type="entry name" value="G_PROTEIN_RECEP_F2_4"/>
    <property type="match status" value="1"/>
</dbReference>
<keyword evidence="4" id="KW-1003">Cell membrane</keyword>
<keyword evidence="8 9" id="KW-1015">Disulfide bond</keyword>
<dbReference type="CDD" id="cd01099">
    <property type="entry name" value="PAN_AP_HGF"/>
    <property type="match status" value="1"/>
</dbReference>
<evidence type="ECO:0000259" key="11">
    <source>
        <dbReference type="PROSITE" id="PS50026"/>
    </source>
</evidence>
<dbReference type="Pfam" id="PF13927">
    <property type="entry name" value="Ig_3"/>
    <property type="match status" value="1"/>
</dbReference>
<comment type="similarity">
    <text evidence="3">Belongs to the G-protein coupled receptor 2 family. Adhesion G-protein coupled receptor (ADGR) subfamily.</text>
</comment>
<accession>A0A8S4MP15</accession>
<dbReference type="OrthoDB" id="10037534at2759"/>
<evidence type="ECO:0000256" key="7">
    <source>
        <dbReference type="ARBA" id="ARBA00023136"/>
    </source>
</evidence>
<dbReference type="AlphaFoldDB" id="A0A8S4MP15"/>
<dbReference type="InterPro" id="IPR001881">
    <property type="entry name" value="EGF-like_Ca-bd_dom"/>
</dbReference>
<dbReference type="SMART" id="SM00408">
    <property type="entry name" value="IGc2"/>
    <property type="match status" value="1"/>
</dbReference>
<feature type="disulfide bond" evidence="9">
    <location>
        <begin position="110"/>
        <end position="119"/>
    </location>
</feature>
<evidence type="ECO:0000256" key="1">
    <source>
        <dbReference type="ARBA" id="ARBA00004141"/>
    </source>
</evidence>
<sequence length="807" mass="87872">MLRVFNFYRSKALSGHNDDVIPSVSDPNVCALHCIQGYGNVPVGSCRSFEIDHGSSRCILSAESNDTAGVSLTDDPGFDYYQRQEIDFCAATPCVHGNCTSELDRYNCTCDAGWEGADCNAVPTEITQSPVSVTKSLNRPAVFTCAGRGEPMPSVTWRQDGVVSTLNVTTAPDHTQHTFLSTLFISSVQRVDNGEYTCVAANVLVTDTSQPAALVVLEQPTSRYCEGEMVVTEAVQVNFPRVEGGTFSYSEEHCPSSSANDTVELTRERFTSVRPEVALQASDISADELDKGQDVRLSYILYNNDSLFVQTSPDAVGTTSQNAMGTRIVGSRIAGLQIKNLPEPVIITFTPKEDHLPVEVKELQCVFWDFEAKAGQGAWSPDGCTNQGVDNGRYKCACNHLTNFAALFAINGSVSKSHERALEAITIAGCTVSIIALVLTLLSFIITRDQTHHAVSVHARNQRLVLINLCVALLAILIIFLAGIDQTASPIGCTAVTALLHYFLLAALIWMAVEAVNIYLAAVMVFGHYVSESFIYKAAVTAWGLPLIAMLSTVGPSSVYEYRRSDYCWLAELPLTYAFLLPAGLILMFNMVVFSIVMYKLGRGEKEQRALRGAKDTKADHQLLIRQLRRAFSIMALFGLTWLFGFFVIGGDSDARTVFAYLFCIFNTLQDLLQVFDFHESKGLPGHNDIIISSVSDPNVCALHCIQGYGNVPVGSCRSFEIDNGSSRCILSAESNDTAGVSLTDTPRFDYYQRQEIDFCAAAPCVHGTCTSELDRYSCTCDAGWGGVDCDSDGEGVGVGSTLNNRH</sequence>
<evidence type="ECO:0000256" key="9">
    <source>
        <dbReference type="PROSITE-ProRule" id="PRU00076"/>
    </source>
</evidence>
<dbReference type="SUPFAM" id="SSF48726">
    <property type="entry name" value="Immunoglobulin"/>
    <property type="match status" value="1"/>
</dbReference>
<dbReference type="InterPro" id="IPR046338">
    <property type="entry name" value="GAIN_dom_sf"/>
</dbReference>
<feature type="disulfide bond" evidence="9">
    <location>
        <begin position="760"/>
        <end position="770"/>
    </location>
</feature>
<dbReference type="CDD" id="cd00054">
    <property type="entry name" value="EGF_CA"/>
    <property type="match status" value="1"/>
</dbReference>
<dbReference type="PROSITE" id="PS50026">
    <property type="entry name" value="EGF_3"/>
    <property type="match status" value="2"/>
</dbReference>
<dbReference type="GO" id="GO:0005509">
    <property type="term" value="F:calcium ion binding"/>
    <property type="evidence" value="ECO:0007669"/>
    <property type="project" value="InterPro"/>
</dbReference>
<dbReference type="EMBL" id="CAKMNS010000231">
    <property type="protein sequence ID" value="CAH1277275.1"/>
    <property type="molecule type" value="Genomic_DNA"/>
</dbReference>
<evidence type="ECO:0000259" key="14">
    <source>
        <dbReference type="PROSITE" id="PS50835"/>
    </source>
</evidence>
<dbReference type="Pfam" id="PF00002">
    <property type="entry name" value="7tm_2"/>
    <property type="match status" value="1"/>
</dbReference>
<evidence type="ECO:0000256" key="8">
    <source>
        <dbReference type="ARBA" id="ARBA00023157"/>
    </source>
</evidence>
<dbReference type="SMART" id="SM00409">
    <property type="entry name" value="IG"/>
    <property type="match status" value="1"/>
</dbReference>
<dbReference type="InterPro" id="IPR000203">
    <property type="entry name" value="GPS"/>
</dbReference>
<dbReference type="InterPro" id="IPR007110">
    <property type="entry name" value="Ig-like_dom"/>
</dbReference>
<evidence type="ECO:0000256" key="6">
    <source>
        <dbReference type="ARBA" id="ARBA00022989"/>
    </source>
</evidence>
<feature type="domain" description="EGF-like" evidence="11">
    <location>
        <begin position="85"/>
        <end position="120"/>
    </location>
</feature>
<dbReference type="InterPro" id="IPR036179">
    <property type="entry name" value="Ig-like_dom_sf"/>
</dbReference>
<dbReference type="InterPro" id="IPR057244">
    <property type="entry name" value="GAIN_B"/>
</dbReference>
<dbReference type="InterPro" id="IPR017981">
    <property type="entry name" value="GPCR_2-like_7TM"/>
</dbReference>
<dbReference type="FunFam" id="2.10.25.10:FF:000279">
    <property type="entry name" value="Neurogenic locus notch 1"/>
    <property type="match status" value="2"/>
</dbReference>
<dbReference type="GO" id="GO:0004930">
    <property type="term" value="F:G protein-coupled receptor activity"/>
    <property type="evidence" value="ECO:0007669"/>
    <property type="project" value="InterPro"/>
</dbReference>
<dbReference type="Pfam" id="PF00024">
    <property type="entry name" value="PAN_1"/>
    <property type="match status" value="2"/>
</dbReference>
<dbReference type="InterPro" id="IPR053066">
    <property type="entry name" value="ADGR_G7"/>
</dbReference>
<gene>
    <name evidence="16" type="primary">ADGRL3</name>
    <name evidence="16" type="ORF">BLAG_LOCUS26094</name>
</gene>